<dbReference type="Pfam" id="PF14497">
    <property type="entry name" value="GST_C_3"/>
    <property type="match status" value="1"/>
</dbReference>
<dbReference type="SFLD" id="SFLDS00019">
    <property type="entry name" value="Glutathione_Transferase_(cytos"/>
    <property type="match status" value="1"/>
</dbReference>
<reference evidence="3" key="1">
    <citation type="submission" date="2021-01" db="EMBL/GenBank/DDBJ databases">
        <authorList>
            <person name="Corre E."/>
            <person name="Pelletier E."/>
            <person name="Niang G."/>
            <person name="Scheremetjew M."/>
            <person name="Finn R."/>
            <person name="Kale V."/>
            <person name="Holt S."/>
            <person name="Cochrane G."/>
            <person name="Meng A."/>
            <person name="Brown T."/>
            <person name="Cohen L."/>
        </authorList>
    </citation>
    <scope>NUCLEOTIDE SEQUENCE</scope>
    <source>
        <strain evidence="3">CCMP281</strain>
    </source>
</reference>
<dbReference type="InterPro" id="IPR004045">
    <property type="entry name" value="Glutathione_S-Trfase_N"/>
</dbReference>
<proteinExistence type="predicted"/>
<dbReference type="EMBL" id="HBHX01006370">
    <property type="protein sequence ID" value="CAE0102838.1"/>
    <property type="molecule type" value="Transcribed_RNA"/>
</dbReference>
<dbReference type="InterPro" id="IPR004046">
    <property type="entry name" value="GST_C"/>
</dbReference>
<organism evidence="3">
    <name type="scientific">Haptolina ericina</name>
    <dbReference type="NCBI Taxonomy" id="156174"/>
    <lineage>
        <taxon>Eukaryota</taxon>
        <taxon>Haptista</taxon>
        <taxon>Haptophyta</taxon>
        <taxon>Prymnesiophyceae</taxon>
        <taxon>Prymnesiales</taxon>
        <taxon>Prymnesiaceae</taxon>
        <taxon>Haptolina</taxon>
    </lineage>
</organism>
<name>A0A7S3AF38_9EUKA</name>
<evidence type="ECO:0008006" key="4">
    <source>
        <dbReference type="Google" id="ProtNLM"/>
    </source>
</evidence>
<dbReference type="GO" id="GO:0006749">
    <property type="term" value="P:glutathione metabolic process"/>
    <property type="evidence" value="ECO:0007669"/>
    <property type="project" value="TreeGrafter"/>
</dbReference>
<dbReference type="SUPFAM" id="SSF52833">
    <property type="entry name" value="Thioredoxin-like"/>
    <property type="match status" value="1"/>
</dbReference>
<evidence type="ECO:0000259" key="1">
    <source>
        <dbReference type="PROSITE" id="PS50404"/>
    </source>
</evidence>
<feature type="domain" description="GST N-terminal" evidence="1">
    <location>
        <begin position="19"/>
        <end position="105"/>
    </location>
</feature>
<accession>A0A7S3AF38</accession>
<feature type="domain" description="GST C-terminal" evidence="2">
    <location>
        <begin position="107"/>
        <end position="225"/>
    </location>
</feature>
<dbReference type="PROSITE" id="PS50405">
    <property type="entry name" value="GST_CTER"/>
    <property type="match status" value="1"/>
</dbReference>
<dbReference type="AlphaFoldDB" id="A0A7S3AF38"/>
<gene>
    <name evidence="3" type="ORF">HERI1096_LOCUS3496</name>
</gene>
<dbReference type="PANTHER" id="PTHR11571">
    <property type="entry name" value="GLUTATHIONE S-TRANSFERASE"/>
    <property type="match status" value="1"/>
</dbReference>
<sequence>MAYGAKILYASAQKSSSSGTPILYYWPARGRGEQIRLIFAEAGVDFVDDTFDMTSAEAREAFFARCRTLGKNLTTNIPMVFIDGQYLSQSLAVVKYLARKYGLYPTDAKGAYIVDNLIEHANDLRSANYKPMTMFGATEADKENYRAKLPTHLSNLERLLGGQEYFCGASLCVADLNIYDAVDVAQRQIPFVLDEFPKLKAFHARVEARPNIARWIASEQRAKLFAFPPI</sequence>
<dbReference type="SFLD" id="SFLDG00363">
    <property type="entry name" value="AMPS_(cytGST):_Alpha-__Mu-__Pi"/>
    <property type="match status" value="1"/>
</dbReference>
<dbReference type="SFLD" id="SFLDG01205">
    <property type="entry name" value="AMPS.1"/>
    <property type="match status" value="1"/>
</dbReference>
<dbReference type="InterPro" id="IPR050213">
    <property type="entry name" value="GST_superfamily"/>
</dbReference>
<dbReference type="Pfam" id="PF02798">
    <property type="entry name" value="GST_N"/>
    <property type="match status" value="1"/>
</dbReference>
<evidence type="ECO:0000313" key="3">
    <source>
        <dbReference type="EMBL" id="CAE0102838.1"/>
    </source>
</evidence>
<dbReference type="PROSITE" id="PS50404">
    <property type="entry name" value="GST_NTER"/>
    <property type="match status" value="1"/>
</dbReference>
<dbReference type="InterPro" id="IPR010987">
    <property type="entry name" value="Glutathione-S-Trfase_C-like"/>
</dbReference>
<dbReference type="InterPro" id="IPR036249">
    <property type="entry name" value="Thioredoxin-like_sf"/>
</dbReference>
<dbReference type="InterPro" id="IPR036282">
    <property type="entry name" value="Glutathione-S-Trfase_C_sf"/>
</dbReference>
<evidence type="ECO:0000259" key="2">
    <source>
        <dbReference type="PROSITE" id="PS50405"/>
    </source>
</evidence>
<dbReference type="GO" id="GO:0004364">
    <property type="term" value="F:glutathione transferase activity"/>
    <property type="evidence" value="ECO:0007669"/>
    <property type="project" value="TreeGrafter"/>
</dbReference>
<dbReference type="SUPFAM" id="SSF47616">
    <property type="entry name" value="GST C-terminal domain-like"/>
    <property type="match status" value="1"/>
</dbReference>
<dbReference type="Gene3D" id="1.20.1050.130">
    <property type="match status" value="1"/>
</dbReference>
<dbReference type="InterPro" id="IPR040079">
    <property type="entry name" value="Glutathione_S-Trfase"/>
</dbReference>
<dbReference type="CDD" id="cd03039">
    <property type="entry name" value="GST_N_Sigma_like"/>
    <property type="match status" value="1"/>
</dbReference>
<protein>
    <recommendedName>
        <fullName evidence="4">Glutathione transferase</fullName>
    </recommendedName>
</protein>